<dbReference type="AlphaFoldDB" id="A0A1H7JN84"/>
<feature type="domain" description="Mur ligase central" evidence="11">
    <location>
        <begin position="108"/>
        <end position="320"/>
    </location>
</feature>
<dbReference type="InterPro" id="IPR013221">
    <property type="entry name" value="Mur_ligase_cen"/>
</dbReference>
<dbReference type="Gene3D" id="3.40.1390.10">
    <property type="entry name" value="MurE/MurF, N-terminal domain"/>
    <property type="match status" value="1"/>
</dbReference>
<gene>
    <name evidence="12" type="ORF">SAMN04488099_1063</name>
</gene>
<evidence type="ECO:0000256" key="2">
    <source>
        <dbReference type="ARBA" id="ARBA00005898"/>
    </source>
</evidence>
<dbReference type="GO" id="GO:0009252">
    <property type="term" value="P:peptidoglycan biosynthetic process"/>
    <property type="evidence" value="ECO:0007669"/>
    <property type="project" value="UniProtKB-KW"/>
</dbReference>
<comment type="pathway">
    <text evidence="1 8">Cell wall biogenesis; peptidoglycan biosynthesis.</text>
</comment>
<dbReference type="NCBIfam" id="TIGR01085">
    <property type="entry name" value="murE"/>
    <property type="match status" value="1"/>
</dbReference>
<dbReference type="InterPro" id="IPR005761">
    <property type="entry name" value="UDP-N-AcMur-Glu-dNH2Pim_ligase"/>
</dbReference>
<dbReference type="GO" id="GO:0071555">
    <property type="term" value="P:cell wall organization"/>
    <property type="evidence" value="ECO:0007669"/>
    <property type="project" value="UniProtKB-KW"/>
</dbReference>
<dbReference type="SUPFAM" id="SSF63418">
    <property type="entry name" value="MurE/MurF N-terminal domain"/>
    <property type="match status" value="1"/>
</dbReference>
<dbReference type="Gene3D" id="3.90.190.20">
    <property type="entry name" value="Mur ligase, C-terminal domain"/>
    <property type="match status" value="1"/>
</dbReference>
<evidence type="ECO:0000256" key="3">
    <source>
        <dbReference type="ARBA" id="ARBA00022618"/>
    </source>
</evidence>
<evidence type="ECO:0000313" key="12">
    <source>
        <dbReference type="EMBL" id="SEK75766.1"/>
    </source>
</evidence>
<keyword evidence="4 8" id="KW-0133">Cell shape</keyword>
<proteinExistence type="inferred from homology"/>
<dbReference type="GO" id="GO:0051301">
    <property type="term" value="P:cell division"/>
    <property type="evidence" value="ECO:0007669"/>
    <property type="project" value="UniProtKB-KW"/>
</dbReference>
<evidence type="ECO:0000256" key="1">
    <source>
        <dbReference type="ARBA" id="ARBA00004752"/>
    </source>
</evidence>
<evidence type="ECO:0000256" key="8">
    <source>
        <dbReference type="RuleBase" id="RU004135"/>
    </source>
</evidence>
<keyword evidence="7 8" id="KW-0961">Cell wall biogenesis/degradation</keyword>
<dbReference type="PANTHER" id="PTHR23135">
    <property type="entry name" value="MUR LIGASE FAMILY MEMBER"/>
    <property type="match status" value="1"/>
</dbReference>
<keyword evidence="12" id="KW-0436">Ligase</keyword>
<dbReference type="EMBL" id="FNZU01000006">
    <property type="protein sequence ID" value="SEK75766.1"/>
    <property type="molecule type" value="Genomic_DNA"/>
</dbReference>
<dbReference type="InterPro" id="IPR036615">
    <property type="entry name" value="Mur_ligase_C_dom_sf"/>
</dbReference>
<evidence type="ECO:0000259" key="11">
    <source>
        <dbReference type="Pfam" id="PF08245"/>
    </source>
</evidence>
<feature type="domain" description="Mur ligase C-terminal" evidence="10">
    <location>
        <begin position="343"/>
        <end position="478"/>
    </location>
</feature>
<dbReference type="Pfam" id="PF08245">
    <property type="entry name" value="Mur_ligase_M"/>
    <property type="match status" value="1"/>
</dbReference>
<evidence type="ECO:0000256" key="4">
    <source>
        <dbReference type="ARBA" id="ARBA00022960"/>
    </source>
</evidence>
<keyword evidence="5 8" id="KW-0573">Peptidoglycan synthesis</keyword>
<name>A0A1H7JN84_9LACT</name>
<feature type="domain" description="Mur ligase N-terminal catalytic" evidence="9">
    <location>
        <begin position="24"/>
        <end position="95"/>
    </location>
</feature>
<evidence type="ECO:0000256" key="5">
    <source>
        <dbReference type="ARBA" id="ARBA00022984"/>
    </source>
</evidence>
<dbReference type="STRING" id="426702.SAMN04488099_1063"/>
<dbReference type="InterPro" id="IPR004101">
    <property type="entry name" value="Mur_ligase_C"/>
</dbReference>
<dbReference type="GO" id="GO:0005524">
    <property type="term" value="F:ATP binding"/>
    <property type="evidence" value="ECO:0007669"/>
    <property type="project" value="InterPro"/>
</dbReference>
<dbReference type="Pfam" id="PF01225">
    <property type="entry name" value="Mur_ligase"/>
    <property type="match status" value="1"/>
</dbReference>
<reference evidence="13" key="1">
    <citation type="submission" date="2016-10" db="EMBL/GenBank/DDBJ databases">
        <authorList>
            <person name="Varghese N."/>
            <person name="Submissions S."/>
        </authorList>
    </citation>
    <scope>NUCLEOTIDE SEQUENCE [LARGE SCALE GENOMIC DNA]</scope>
    <source>
        <strain evidence="13">DSM 19183</strain>
    </source>
</reference>
<dbReference type="OrthoDB" id="9800958at2"/>
<evidence type="ECO:0000259" key="10">
    <source>
        <dbReference type="Pfam" id="PF02875"/>
    </source>
</evidence>
<evidence type="ECO:0000256" key="6">
    <source>
        <dbReference type="ARBA" id="ARBA00023306"/>
    </source>
</evidence>
<dbReference type="GO" id="GO:0008360">
    <property type="term" value="P:regulation of cell shape"/>
    <property type="evidence" value="ECO:0007669"/>
    <property type="project" value="UniProtKB-KW"/>
</dbReference>
<keyword evidence="3 8" id="KW-0132">Cell division</keyword>
<accession>A0A1H7JN84</accession>
<dbReference type="RefSeq" id="WP_091480330.1">
    <property type="nucleotide sequence ID" value="NZ_BJYC01000008.1"/>
</dbReference>
<evidence type="ECO:0000259" key="9">
    <source>
        <dbReference type="Pfam" id="PF01225"/>
    </source>
</evidence>
<comment type="subcellular location">
    <subcellularLocation>
        <location evidence="8">Cytoplasm</location>
    </subcellularLocation>
</comment>
<keyword evidence="13" id="KW-1185">Reference proteome</keyword>
<comment type="similarity">
    <text evidence="2">Belongs to the MurCDEF family. MurE subfamily.</text>
</comment>
<dbReference type="InterPro" id="IPR035911">
    <property type="entry name" value="MurE/MurF_N"/>
</dbReference>
<dbReference type="PANTHER" id="PTHR23135:SF4">
    <property type="entry name" value="UDP-N-ACETYLMURAMOYL-L-ALANYL-D-GLUTAMATE--2,6-DIAMINOPIMELATE LIGASE MURE HOMOLOG, CHLOROPLASTIC"/>
    <property type="match status" value="1"/>
</dbReference>
<dbReference type="Pfam" id="PF02875">
    <property type="entry name" value="Mur_ligase_C"/>
    <property type="match status" value="1"/>
</dbReference>
<dbReference type="Gene3D" id="3.40.1190.10">
    <property type="entry name" value="Mur-like, catalytic domain"/>
    <property type="match status" value="1"/>
</dbReference>
<dbReference type="SUPFAM" id="SSF53244">
    <property type="entry name" value="MurD-like peptide ligases, peptide-binding domain"/>
    <property type="match status" value="1"/>
</dbReference>
<dbReference type="Proteomes" id="UP000199081">
    <property type="component" value="Unassembled WGS sequence"/>
</dbReference>
<evidence type="ECO:0000256" key="7">
    <source>
        <dbReference type="ARBA" id="ARBA00023316"/>
    </source>
</evidence>
<sequence>MKLNLLLQSIYCVTSANANDNLDIEKIAYHSERVDEQTLFVCIRGYQTDGHEFAHKAVNAGAIALIVEQLIPDIEVPQYVVEDSRKALSHLSDRFLDRPSKSMRVFGVTGTNGKTSITYMTDAIFKAAQLNTGLIGTVMVKTNDKVEPSTLTTPESLDLQNYLFKMKESEVSHVSMEVSSSALDLCRVEDVDFDVVAFTNINKDHIELHGSFEAYYNAKAKLIREAAEYSKAILNIDQPLLEDLVNETAAEVLTFGVKNDRADLTVTDINMNQGRPAFTVQLKTPLKTLGGNLVDPCSFTVKMGIPGYHTIYNALTAIAVGLVNDIPIQLVKEGIEGFDGVERRFHILYEDEFTIIDDLFLNENNIESSMNALQNLPFNAIHNVHAIRGSNGPSLNQGNALIMAEWYKKLGIDRMILTASRSHVKAKDEVSDEELGAFLKVMGEAGVAVKYYDELEDALCTSLDHVKKGDILLITGARGMDYGAKTVLEMLLEKKTLVKREAVIDVLNKKIVGMDDLKLVE</sequence>
<dbReference type="InterPro" id="IPR036565">
    <property type="entry name" value="Mur-like_cat_sf"/>
</dbReference>
<protein>
    <submittedName>
        <fullName evidence="12">UDP-N-acetylmuramoylalanyl-D-glutamate--2,6-diaminopimelate ligase</fullName>
    </submittedName>
</protein>
<dbReference type="InterPro" id="IPR000713">
    <property type="entry name" value="Mur_ligase_N"/>
</dbReference>
<keyword evidence="6 8" id="KW-0131">Cell cycle</keyword>
<organism evidence="12 13">
    <name type="scientific">Alkalibacterium pelagium</name>
    <dbReference type="NCBI Taxonomy" id="426702"/>
    <lineage>
        <taxon>Bacteria</taxon>
        <taxon>Bacillati</taxon>
        <taxon>Bacillota</taxon>
        <taxon>Bacilli</taxon>
        <taxon>Lactobacillales</taxon>
        <taxon>Carnobacteriaceae</taxon>
        <taxon>Alkalibacterium</taxon>
    </lineage>
</organism>
<dbReference type="GO" id="GO:0016881">
    <property type="term" value="F:acid-amino acid ligase activity"/>
    <property type="evidence" value="ECO:0007669"/>
    <property type="project" value="InterPro"/>
</dbReference>
<dbReference type="SUPFAM" id="SSF53623">
    <property type="entry name" value="MurD-like peptide ligases, catalytic domain"/>
    <property type="match status" value="1"/>
</dbReference>
<dbReference type="GO" id="GO:0005737">
    <property type="term" value="C:cytoplasm"/>
    <property type="evidence" value="ECO:0007669"/>
    <property type="project" value="UniProtKB-SubCell"/>
</dbReference>
<evidence type="ECO:0000313" key="13">
    <source>
        <dbReference type="Proteomes" id="UP000199081"/>
    </source>
</evidence>